<proteinExistence type="inferred from homology"/>
<sequence length="911" mass="102501">MIKKCAVDASNLAFIEWLQERYLVDKSSVDESWVEYFKQDENLNKSSFRSAQLRVSAFPGASLQARERAAGDDVAYRVVEAFRSYGHTAAKLDPLAIKGVQIEPYLLNLINSKLEGQIECNGLLGLKSSTYSQLIEKASSIYSGTLAYEFRHVSNKLEEDWLYNIIEGPQDTTSSDERKKFLLDITEASMFEEFLHSRFPGAKRFSIEGAEAYVASIEFITNYLSVTYQVNEIVLGMAHRGRLCTLTKVLKVPYRFMFAKFHGVSEIPEELNLPSDVKYHMGASVDRNNIQGYTIHLSLLPNPSHLEAVNSVVLGKTRAKQKMFGKNAVPILIHGDASFSGQGSAVYEALALSGLNGYKVDGTIHIVINNQIGFTANPEDSRSTKYCTDIAKSICAPIIHVNGDDIEAVIRATRIACDYRERFKKDVVIDLVCYRKYGHNEGDEPKFTQPLMYDVIQKKKTVSELYSEILISNGVISNEDFNNIKSEISDLFTKEFEASKNYKPQDVDWFKGAIWNKFVSVNSNAFADNSTGVDVAKLKELGACISKAPQNFNLNAKVDRQLESRRGMFESGEYLDWGAGEALAFASLLDEGFNVRLTGQDSKRGTFSHRHAVLFDQINQSEYIPLNNIKANQKAYFEVHSSNLSEFGVLGFEYGYSITDPNTLTIWEAQFGDFANGAQTIIDQYIASGEAKWLRSTGLVMLLPHAYEGQGPEHSSARLERFLQLAACNNMQVVNCTTPASLFHSIRRQVHRNYRIPLVVMSPKSLLRHKAAVSSMTEMGFGTLFSPVIPDPIVSSAQKVVFCSGKIYYDLLEQRSNRTDIALIRLEQLYPFPEKAVAEQLLKYKDKSQIIWCQEEHRNMGAYSFIREKFNDLLKKDIVYIGRDESSSPAAGYSSRHVAEQKMIMEELFGN</sequence>
<dbReference type="PANTHER" id="PTHR23152:SF4">
    <property type="entry name" value="2-OXOADIPATE DEHYDROGENASE COMPLEX COMPONENT E1"/>
    <property type="match status" value="1"/>
</dbReference>
<dbReference type="InterPro" id="IPR001017">
    <property type="entry name" value="DH_E1"/>
</dbReference>
<dbReference type="Pfam" id="PF16078">
    <property type="entry name" value="2-oxogl_dehyd_N"/>
    <property type="match status" value="1"/>
</dbReference>
<keyword evidence="13" id="KW-1185">Reference proteome</keyword>
<evidence type="ECO:0000256" key="5">
    <source>
        <dbReference type="ARBA" id="ARBA00012280"/>
    </source>
</evidence>
<dbReference type="InterPro" id="IPR005475">
    <property type="entry name" value="Transketolase-like_Pyr-bd"/>
</dbReference>
<dbReference type="SUPFAM" id="SSF52518">
    <property type="entry name" value="Thiamin diphosphate-binding fold (THDP-binding)"/>
    <property type="match status" value="2"/>
</dbReference>
<evidence type="ECO:0000256" key="10">
    <source>
        <dbReference type="ARBA" id="ARBA00030680"/>
    </source>
</evidence>
<dbReference type="PIRSF" id="PIRSF000157">
    <property type="entry name" value="Oxoglu_dh_E1"/>
    <property type="match status" value="1"/>
</dbReference>
<dbReference type="Gene3D" id="3.40.50.970">
    <property type="match status" value="1"/>
</dbReference>
<feature type="domain" description="Transketolase-like pyrimidine-binding" evidence="11">
    <location>
        <begin position="575"/>
        <end position="769"/>
    </location>
</feature>
<dbReference type="InterPro" id="IPR032106">
    <property type="entry name" value="2-oxogl_dehyd_N"/>
</dbReference>
<organism evidence="12 13">
    <name type="scientific">Candidatus Cyrtobacter comes</name>
    <dbReference type="NCBI Taxonomy" id="675776"/>
    <lineage>
        <taxon>Bacteria</taxon>
        <taxon>Pseudomonadati</taxon>
        <taxon>Pseudomonadota</taxon>
        <taxon>Alphaproteobacteria</taxon>
        <taxon>Rickettsiales</taxon>
        <taxon>Candidatus Midichloriaceae</taxon>
        <taxon>Candidatus Cyrtobacter</taxon>
    </lineage>
</organism>
<dbReference type="CDD" id="cd02016">
    <property type="entry name" value="TPP_E1_OGDC_like"/>
    <property type="match status" value="1"/>
</dbReference>
<dbReference type="InterPro" id="IPR011603">
    <property type="entry name" value="2oxoglutarate_DH_E1"/>
</dbReference>
<evidence type="ECO:0000313" key="12">
    <source>
        <dbReference type="EMBL" id="MDZ5761898.1"/>
    </source>
</evidence>
<evidence type="ECO:0000256" key="1">
    <source>
        <dbReference type="ARBA" id="ARBA00001964"/>
    </source>
</evidence>
<gene>
    <name evidence="12" type="ORF">Cyrtocomes_00258</name>
</gene>
<evidence type="ECO:0000256" key="2">
    <source>
        <dbReference type="ARBA" id="ARBA00003906"/>
    </source>
</evidence>
<dbReference type="Pfam" id="PF00676">
    <property type="entry name" value="E1_dh"/>
    <property type="match status" value="1"/>
</dbReference>
<dbReference type="NCBIfam" id="NF008907">
    <property type="entry name" value="PRK12270.1"/>
    <property type="match status" value="1"/>
</dbReference>
<dbReference type="InterPro" id="IPR029061">
    <property type="entry name" value="THDP-binding"/>
</dbReference>
<dbReference type="InterPro" id="IPR031717">
    <property type="entry name" value="ODO-1/KGD_C"/>
</dbReference>
<protein>
    <recommendedName>
        <fullName evidence="6">2-oxoglutarate dehydrogenase E1 component</fullName>
        <ecNumber evidence="5">1.2.4.2</ecNumber>
    </recommendedName>
    <alternativeName>
        <fullName evidence="10">Alpha-ketoglutarate dehydrogenase</fullName>
    </alternativeName>
</protein>
<dbReference type="EMBL" id="JARGYT010000009">
    <property type="protein sequence ID" value="MDZ5761898.1"/>
    <property type="molecule type" value="Genomic_DNA"/>
</dbReference>
<evidence type="ECO:0000256" key="8">
    <source>
        <dbReference type="ARBA" id="ARBA00023052"/>
    </source>
</evidence>
<comment type="caution">
    <text evidence="12">The sequence shown here is derived from an EMBL/GenBank/DDBJ whole genome shotgun (WGS) entry which is preliminary data.</text>
</comment>
<evidence type="ECO:0000256" key="6">
    <source>
        <dbReference type="ARBA" id="ARBA00013321"/>
    </source>
</evidence>
<reference evidence="12 13" key="1">
    <citation type="submission" date="2023-02" db="EMBL/GenBank/DDBJ databases">
        <title>Host association and intracellularity evolved multiple times independently in the Rickettsiales.</title>
        <authorList>
            <person name="Castelli M."/>
            <person name="Nardi T."/>
            <person name="Gammuto L."/>
            <person name="Bellinzona G."/>
            <person name="Sabaneyeva E."/>
            <person name="Potekhin A."/>
            <person name="Serra V."/>
            <person name="Petroni G."/>
            <person name="Sassera D."/>
        </authorList>
    </citation>
    <scope>NUCLEOTIDE SEQUENCE [LARGE SCALE GENOMIC DNA]</scope>
    <source>
        <strain evidence="12 13">BOD18</strain>
    </source>
</reference>
<evidence type="ECO:0000259" key="11">
    <source>
        <dbReference type="SMART" id="SM00861"/>
    </source>
</evidence>
<evidence type="ECO:0000313" key="13">
    <source>
        <dbReference type="Proteomes" id="UP001293791"/>
    </source>
</evidence>
<evidence type="ECO:0000256" key="3">
    <source>
        <dbReference type="ARBA" id="ARBA00006936"/>
    </source>
</evidence>
<dbReference type="Pfam" id="PF16870">
    <property type="entry name" value="OxoGdeHyase_C"/>
    <property type="match status" value="1"/>
</dbReference>
<comment type="cofactor">
    <cofactor evidence="1">
        <name>thiamine diphosphate</name>
        <dbReference type="ChEBI" id="CHEBI:58937"/>
    </cofactor>
</comment>
<name>A0ABU5L6Z6_9RICK</name>
<comment type="function">
    <text evidence="2">E1 component of the 2-oxoglutarate dehydrogenase (OGDH) complex which catalyzes the decarboxylation of 2-oxoglutarate, the first step in the conversion of 2-oxoglutarate to succinyl-CoA and CO(2).</text>
</comment>
<dbReference type="PANTHER" id="PTHR23152">
    <property type="entry name" value="2-OXOGLUTARATE DEHYDROGENASE"/>
    <property type="match status" value="1"/>
</dbReference>
<dbReference type="Pfam" id="PF02779">
    <property type="entry name" value="Transket_pyr"/>
    <property type="match status" value="1"/>
</dbReference>
<dbReference type="Gene3D" id="3.40.50.12470">
    <property type="match status" value="1"/>
</dbReference>
<dbReference type="NCBIfam" id="TIGR00239">
    <property type="entry name" value="2oxo_dh_E1"/>
    <property type="match status" value="1"/>
</dbReference>
<evidence type="ECO:0000256" key="7">
    <source>
        <dbReference type="ARBA" id="ARBA00023002"/>
    </source>
</evidence>
<evidence type="ECO:0000256" key="9">
    <source>
        <dbReference type="ARBA" id="ARBA00023152"/>
    </source>
</evidence>
<dbReference type="Gene3D" id="1.10.287.1150">
    <property type="entry name" value="TPP helical domain"/>
    <property type="match status" value="1"/>
</dbReference>
<evidence type="ECO:0000256" key="4">
    <source>
        <dbReference type="ARBA" id="ARBA00011301"/>
    </source>
</evidence>
<dbReference type="NCBIfam" id="NF006914">
    <property type="entry name" value="PRK09404.1"/>
    <property type="match status" value="1"/>
</dbReference>
<keyword evidence="8" id="KW-0786">Thiamine pyrophosphate</keyword>
<dbReference type="SMART" id="SM00861">
    <property type="entry name" value="Transket_pyr"/>
    <property type="match status" value="1"/>
</dbReference>
<dbReference type="Gene3D" id="3.40.50.11610">
    <property type="entry name" value="Multifunctional 2-oxoglutarate metabolism enzyme, C-terminal domain"/>
    <property type="match status" value="1"/>
</dbReference>
<accession>A0ABU5L6Z6</accession>
<keyword evidence="7" id="KW-0560">Oxidoreductase</keyword>
<keyword evidence="9" id="KW-0324">Glycolysis</keyword>
<comment type="similarity">
    <text evidence="3">Belongs to the alpha-ketoglutarate dehydrogenase family.</text>
</comment>
<dbReference type="InterPro" id="IPR042179">
    <property type="entry name" value="KGD_C_sf"/>
</dbReference>
<dbReference type="Proteomes" id="UP001293791">
    <property type="component" value="Unassembled WGS sequence"/>
</dbReference>
<dbReference type="EC" id="1.2.4.2" evidence="5"/>
<comment type="subunit">
    <text evidence="4">Homodimer. Part of the 2-oxoglutarate dehydrogenase (OGDH) complex composed of E1 (2-oxoglutarate dehydrogenase), E2 (dihydrolipoamide succinyltransferase) and E3 (dihydrolipoamide dehydrogenase); the complex contains multiple copies of the three enzymatic components (E1, E2 and E3).</text>
</comment>